<accession>T0QJ16</accession>
<sequence length="282" mass="31337">MTILGAFACVQLPLDAVVFHASPLYERKNVFRGVYNSSTNIALRRFPKHSVDAKRDVFVQHISLLSRLQHDNVVSFVGCCMDAHDNLYIAMEWMDGGSLRSVLTSPSVHWTWASHGLAAARSVCVAMQYLRSHAINDGVYPHTLTSATVFFPRDANAMCKVGDIGLAALASEEMLPLCTVPTWLAPEVLRGDCVQSEAADVYSFGMLLYELFTQKRPFTNYRSRMQLLISIVYDGARPTLPEAAPQRILEIYHACVDAQPALRPTFRHLLGAFSCIRDDAVA</sequence>
<dbReference type="GO" id="GO:0004674">
    <property type="term" value="F:protein serine/threonine kinase activity"/>
    <property type="evidence" value="ECO:0007669"/>
    <property type="project" value="TreeGrafter"/>
</dbReference>
<dbReference type="AlphaFoldDB" id="T0QJ16"/>
<evidence type="ECO:0000313" key="2">
    <source>
        <dbReference type="EMBL" id="EQC33745.1"/>
    </source>
</evidence>
<keyword evidence="2" id="KW-0808">Transferase</keyword>
<evidence type="ECO:0000313" key="3">
    <source>
        <dbReference type="Proteomes" id="UP000030762"/>
    </source>
</evidence>
<feature type="domain" description="Protein kinase" evidence="1">
    <location>
        <begin position="1"/>
        <end position="276"/>
    </location>
</feature>
<dbReference type="GO" id="GO:0005524">
    <property type="term" value="F:ATP binding"/>
    <property type="evidence" value="ECO:0007669"/>
    <property type="project" value="InterPro"/>
</dbReference>
<dbReference type="InParanoid" id="T0QJ16"/>
<dbReference type="InterPro" id="IPR000719">
    <property type="entry name" value="Prot_kinase_dom"/>
</dbReference>
<dbReference type="Proteomes" id="UP000030762">
    <property type="component" value="Unassembled WGS sequence"/>
</dbReference>
<dbReference type="VEuPathDB" id="FungiDB:SDRG_08847"/>
<dbReference type="EMBL" id="JH767158">
    <property type="protein sequence ID" value="EQC33745.1"/>
    <property type="molecule type" value="Genomic_DNA"/>
</dbReference>
<keyword evidence="2" id="KW-0418">Kinase</keyword>
<evidence type="ECO:0000259" key="1">
    <source>
        <dbReference type="PROSITE" id="PS50011"/>
    </source>
</evidence>
<organism evidence="2 3">
    <name type="scientific">Saprolegnia diclina (strain VS20)</name>
    <dbReference type="NCBI Taxonomy" id="1156394"/>
    <lineage>
        <taxon>Eukaryota</taxon>
        <taxon>Sar</taxon>
        <taxon>Stramenopiles</taxon>
        <taxon>Oomycota</taxon>
        <taxon>Saprolegniomycetes</taxon>
        <taxon>Saprolegniales</taxon>
        <taxon>Saprolegniaceae</taxon>
        <taxon>Saprolegnia</taxon>
    </lineage>
</organism>
<protein>
    <submittedName>
        <fullName evidence="2">TKL protein kinase</fullName>
    </submittedName>
</protein>
<reference evidence="2 3" key="1">
    <citation type="submission" date="2012-04" db="EMBL/GenBank/DDBJ databases">
        <title>The Genome Sequence of Saprolegnia declina VS20.</title>
        <authorList>
            <consortium name="The Broad Institute Genome Sequencing Platform"/>
            <person name="Russ C."/>
            <person name="Nusbaum C."/>
            <person name="Tyler B."/>
            <person name="van West P."/>
            <person name="Dieguez-Uribeondo J."/>
            <person name="de Bruijn I."/>
            <person name="Tripathy S."/>
            <person name="Jiang R."/>
            <person name="Young S.K."/>
            <person name="Zeng Q."/>
            <person name="Gargeya S."/>
            <person name="Fitzgerald M."/>
            <person name="Haas B."/>
            <person name="Abouelleil A."/>
            <person name="Alvarado L."/>
            <person name="Arachchi H.M."/>
            <person name="Berlin A."/>
            <person name="Chapman S.B."/>
            <person name="Goldberg J."/>
            <person name="Griggs A."/>
            <person name="Gujja S."/>
            <person name="Hansen M."/>
            <person name="Howarth C."/>
            <person name="Imamovic A."/>
            <person name="Larimer J."/>
            <person name="McCowen C."/>
            <person name="Montmayeur A."/>
            <person name="Murphy C."/>
            <person name="Neiman D."/>
            <person name="Pearson M."/>
            <person name="Priest M."/>
            <person name="Roberts A."/>
            <person name="Saif S."/>
            <person name="Shea T."/>
            <person name="Sisk P."/>
            <person name="Sykes S."/>
            <person name="Wortman J."/>
            <person name="Nusbaum C."/>
            <person name="Birren B."/>
        </authorList>
    </citation>
    <scope>NUCLEOTIDE SEQUENCE [LARGE SCALE GENOMIC DNA]</scope>
    <source>
        <strain evidence="2 3">VS20</strain>
    </source>
</reference>
<dbReference type="GeneID" id="19949574"/>
<dbReference type="SUPFAM" id="SSF56112">
    <property type="entry name" value="Protein kinase-like (PK-like)"/>
    <property type="match status" value="1"/>
</dbReference>
<proteinExistence type="predicted"/>
<gene>
    <name evidence="2" type="ORF">SDRG_08847</name>
</gene>
<dbReference type="eggNOG" id="KOG0192">
    <property type="taxonomic scope" value="Eukaryota"/>
</dbReference>
<dbReference type="InterPro" id="IPR001245">
    <property type="entry name" value="Ser-Thr/Tyr_kinase_cat_dom"/>
</dbReference>
<dbReference type="PIRSF" id="PIRSF000654">
    <property type="entry name" value="Integrin-linked_kinase"/>
    <property type="match status" value="1"/>
</dbReference>
<dbReference type="Gene3D" id="1.10.510.10">
    <property type="entry name" value="Transferase(Phosphotransferase) domain 1"/>
    <property type="match status" value="1"/>
</dbReference>
<dbReference type="Pfam" id="PF07714">
    <property type="entry name" value="PK_Tyr_Ser-Thr"/>
    <property type="match status" value="1"/>
</dbReference>
<dbReference type="OMA" id="SSICRIM"/>
<keyword evidence="3" id="KW-1185">Reference proteome</keyword>
<dbReference type="PANTHER" id="PTHR44329">
    <property type="entry name" value="SERINE/THREONINE-PROTEIN KINASE TNNI3K-RELATED"/>
    <property type="match status" value="1"/>
</dbReference>
<dbReference type="InterPro" id="IPR051681">
    <property type="entry name" value="Ser/Thr_Kinases-Pseudokinases"/>
</dbReference>
<dbReference type="PROSITE" id="PS50011">
    <property type="entry name" value="PROTEIN_KINASE_DOM"/>
    <property type="match status" value="1"/>
</dbReference>
<dbReference type="STRING" id="1156394.T0QJ16"/>
<name>T0QJ16_SAPDV</name>
<dbReference type="InterPro" id="IPR011009">
    <property type="entry name" value="Kinase-like_dom_sf"/>
</dbReference>
<dbReference type="OrthoDB" id="192449at2759"/>
<dbReference type="RefSeq" id="XP_008612968.1">
    <property type="nucleotide sequence ID" value="XM_008614746.1"/>
</dbReference>